<evidence type="ECO:0000256" key="1">
    <source>
        <dbReference type="ARBA" id="ARBA00005417"/>
    </source>
</evidence>
<evidence type="ECO:0000313" key="7">
    <source>
        <dbReference type="Proteomes" id="UP000288079"/>
    </source>
</evidence>
<protein>
    <submittedName>
        <fullName evidence="6">Multidrug ABC transporter ATP-binding protein</fullName>
    </submittedName>
</protein>
<dbReference type="SMART" id="SM00382">
    <property type="entry name" value="AAA"/>
    <property type="match status" value="1"/>
</dbReference>
<dbReference type="PROSITE" id="PS50893">
    <property type="entry name" value="ABC_TRANSPORTER_2"/>
    <property type="match status" value="1"/>
</dbReference>
<comment type="caution">
    <text evidence="6">The sequence shown here is derived from an EMBL/GenBank/DDBJ whole genome shotgun (WGS) entry which is preliminary data.</text>
</comment>
<dbReference type="RefSeq" id="WP_125041543.1">
    <property type="nucleotide sequence ID" value="NZ_BHWB01000007.1"/>
</dbReference>
<dbReference type="AlphaFoldDB" id="A0A401LVU9"/>
<dbReference type="PANTHER" id="PTHR43335">
    <property type="entry name" value="ABC TRANSPORTER, ATP-BINDING PROTEIN"/>
    <property type="match status" value="1"/>
</dbReference>
<reference evidence="6 7" key="1">
    <citation type="submission" date="2018-10" db="EMBL/GenBank/DDBJ databases">
        <title>Draft Genome Sequence of Bacteroides sp. KCTC 15687.</title>
        <authorList>
            <person name="Yu S.Y."/>
            <person name="Kim J.S."/>
            <person name="Oh B.S."/>
            <person name="Park S.H."/>
            <person name="Kang S.W."/>
            <person name="Park J.E."/>
            <person name="Choi S.H."/>
            <person name="Han K.I."/>
            <person name="Lee K.C."/>
            <person name="Eom M.K."/>
            <person name="Suh M.K."/>
            <person name="Lee D.H."/>
            <person name="Yoon H."/>
            <person name="Kim B."/>
            <person name="Yang S.J."/>
            <person name="Lee J.S."/>
            <person name="Lee J.H."/>
        </authorList>
    </citation>
    <scope>NUCLEOTIDE SEQUENCE [LARGE SCALE GENOMIC DNA]</scope>
    <source>
        <strain evidence="6 7">KCTC 15687</strain>
    </source>
</reference>
<keyword evidence="3" id="KW-0547">Nucleotide-binding</keyword>
<proteinExistence type="inferred from homology"/>
<dbReference type="SUPFAM" id="SSF52540">
    <property type="entry name" value="P-loop containing nucleoside triphosphate hydrolases"/>
    <property type="match status" value="1"/>
</dbReference>
<evidence type="ECO:0000313" key="6">
    <source>
        <dbReference type="EMBL" id="GCB35653.1"/>
    </source>
</evidence>
<dbReference type="Proteomes" id="UP000288079">
    <property type="component" value="Unassembled WGS sequence"/>
</dbReference>
<dbReference type="GO" id="GO:0016887">
    <property type="term" value="F:ATP hydrolysis activity"/>
    <property type="evidence" value="ECO:0007669"/>
    <property type="project" value="InterPro"/>
</dbReference>
<name>A0A401LVU9_9BACE</name>
<evidence type="ECO:0000256" key="3">
    <source>
        <dbReference type="ARBA" id="ARBA00022741"/>
    </source>
</evidence>
<evidence type="ECO:0000256" key="2">
    <source>
        <dbReference type="ARBA" id="ARBA00022448"/>
    </source>
</evidence>
<evidence type="ECO:0000256" key="4">
    <source>
        <dbReference type="ARBA" id="ARBA00022840"/>
    </source>
</evidence>
<sequence>MNESIVRVEHLSHRYSVQWAIRDINLEIKKKGVFGLLGSNGAGKSTTMNIMCGVLNQTEGEVFINGVSLRENPVEAKKYIGFLPQKPPLYSDFTVDEYLVYCAQLRRMEPKSIRTAVDFAKEKCGIMHFSKRLISNLSGGYQQRVGIAQAIVHNPLFVVLDEPTNGLDPNQIVEIRNLIKEIAVDRAVMLSTHILSEVQASCDEIKMIEHGNVVFSGTIRDFNNYMAPSTFVAILENPPLADELEKIEGILKVEKLTTTRFRFHFDGNDHSMTKRITEMAVEKGWRPSEIILERDSLDTVFAQLSGKGIKID</sequence>
<gene>
    <name evidence="6" type="ORF">KGMB02408_25980</name>
</gene>
<dbReference type="Pfam" id="PF00005">
    <property type="entry name" value="ABC_tran"/>
    <property type="match status" value="1"/>
</dbReference>
<dbReference type="EMBL" id="BHWB01000007">
    <property type="protein sequence ID" value="GCB35653.1"/>
    <property type="molecule type" value="Genomic_DNA"/>
</dbReference>
<dbReference type="InterPro" id="IPR027417">
    <property type="entry name" value="P-loop_NTPase"/>
</dbReference>
<dbReference type="GO" id="GO:0005524">
    <property type="term" value="F:ATP binding"/>
    <property type="evidence" value="ECO:0007669"/>
    <property type="project" value="UniProtKB-KW"/>
</dbReference>
<accession>A0A401LVU9</accession>
<comment type="similarity">
    <text evidence="1">Belongs to the ABC transporter superfamily.</text>
</comment>
<evidence type="ECO:0000259" key="5">
    <source>
        <dbReference type="PROSITE" id="PS50893"/>
    </source>
</evidence>
<keyword evidence="7" id="KW-1185">Reference proteome</keyword>
<keyword evidence="4 6" id="KW-0067">ATP-binding</keyword>
<organism evidence="6 7">
    <name type="scientific">Bacteroides faecalis</name>
    <dbReference type="NCBI Taxonomy" id="2447885"/>
    <lineage>
        <taxon>Bacteria</taxon>
        <taxon>Pseudomonadati</taxon>
        <taxon>Bacteroidota</taxon>
        <taxon>Bacteroidia</taxon>
        <taxon>Bacteroidales</taxon>
        <taxon>Bacteroidaceae</taxon>
        <taxon>Bacteroides</taxon>
    </lineage>
</organism>
<dbReference type="InterPro" id="IPR003439">
    <property type="entry name" value="ABC_transporter-like_ATP-bd"/>
</dbReference>
<dbReference type="InterPro" id="IPR003593">
    <property type="entry name" value="AAA+_ATPase"/>
</dbReference>
<dbReference type="PANTHER" id="PTHR43335:SF4">
    <property type="entry name" value="ABC TRANSPORTER, ATP-BINDING PROTEIN"/>
    <property type="match status" value="1"/>
</dbReference>
<feature type="domain" description="ABC transporter" evidence="5">
    <location>
        <begin position="6"/>
        <end position="235"/>
    </location>
</feature>
<dbReference type="OrthoDB" id="9801987at2"/>
<keyword evidence="2" id="KW-0813">Transport</keyword>
<dbReference type="Gene3D" id="3.40.50.300">
    <property type="entry name" value="P-loop containing nucleotide triphosphate hydrolases"/>
    <property type="match status" value="1"/>
</dbReference>